<dbReference type="SUPFAM" id="SSF51445">
    <property type="entry name" value="(Trans)glycosidases"/>
    <property type="match status" value="1"/>
</dbReference>
<name>A0ABR0BT40_PURLI</name>
<dbReference type="InterPro" id="IPR001223">
    <property type="entry name" value="Glyco_hydro18_cat"/>
</dbReference>
<proteinExistence type="predicted"/>
<feature type="region of interest" description="Disordered" evidence="2">
    <location>
        <begin position="536"/>
        <end position="555"/>
    </location>
</feature>
<feature type="compositionally biased region" description="Basic residues" evidence="2">
    <location>
        <begin position="338"/>
        <end position="348"/>
    </location>
</feature>
<feature type="domain" description="GH18" evidence="3">
    <location>
        <begin position="18"/>
        <end position="446"/>
    </location>
</feature>
<evidence type="ECO:0000259" key="3">
    <source>
        <dbReference type="PROSITE" id="PS51910"/>
    </source>
</evidence>
<dbReference type="EC" id="3.2.1.14" evidence="1"/>
<comment type="caution">
    <text evidence="4">The sequence shown here is derived from an EMBL/GenBank/DDBJ whole genome shotgun (WGS) entry which is preliminary data.</text>
</comment>
<feature type="region of interest" description="Disordered" evidence="2">
    <location>
        <begin position="495"/>
        <end position="531"/>
    </location>
</feature>
<keyword evidence="5" id="KW-1185">Reference proteome</keyword>
<reference evidence="4 5" key="1">
    <citation type="journal article" date="2024" name="Microbiol. Resour. Announc.">
        <title>Genome annotations for the ascomycete fungi Trichoderma harzianum, Trichoderma aggressivum, and Purpureocillium lilacinum.</title>
        <authorList>
            <person name="Beijen E.P.W."/>
            <person name="Ohm R.A."/>
        </authorList>
    </citation>
    <scope>NUCLEOTIDE SEQUENCE [LARGE SCALE GENOMIC DNA]</scope>
    <source>
        <strain evidence="4 5">CBS 150709</strain>
    </source>
</reference>
<feature type="region of interest" description="Disordered" evidence="2">
    <location>
        <begin position="325"/>
        <end position="348"/>
    </location>
</feature>
<feature type="compositionally biased region" description="Low complexity" evidence="2">
    <location>
        <begin position="325"/>
        <end position="337"/>
    </location>
</feature>
<dbReference type="PANTHER" id="PTHR11177:SF228">
    <property type="entry name" value="CHITINASE"/>
    <property type="match status" value="1"/>
</dbReference>
<dbReference type="InterPro" id="IPR017853">
    <property type="entry name" value="GH"/>
</dbReference>
<dbReference type="Pfam" id="PF00704">
    <property type="entry name" value="Glyco_hydro_18"/>
    <property type="match status" value="1"/>
</dbReference>
<protein>
    <recommendedName>
        <fullName evidence="1">chitinase</fullName>
        <ecNumber evidence="1">3.2.1.14</ecNumber>
    </recommendedName>
</protein>
<dbReference type="InterPro" id="IPR011583">
    <property type="entry name" value="Chitinase_II/V-like_cat"/>
</dbReference>
<dbReference type="Gene3D" id="3.20.20.80">
    <property type="entry name" value="Glycosidases"/>
    <property type="match status" value="2"/>
</dbReference>
<dbReference type="PANTHER" id="PTHR11177">
    <property type="entry name" value="CHITINASE"/>
    <property type="match status" value="1"/>
</dbReference>
<accession>A0ABR0BT40</accession>
<evidence type="ECO:0000313" key="5">
    <source>
        <dbReference type="Proteomes" id="UP001287286"/>
    </source>
</evidence>
<evidence type="ECO:0000256" key="1">
    <source>
        <dbReference type="ARBA" id="ARBA00012729"/>
    </source>
</evidence>
<evidence type="ECO:0000256" key="2">
    <source>
        <dbReference type="SAM" id="MobiDB-lite"/>
    </source>
</evidence>
<gene>
    <name evidence="4" type="ORF">Purlil1_8532</name>
</gene>
<dbReference type="PROSITE" id="PS51910">
    <property type="entry name" value="GH18_2"/>
    <property type="match status" value="1"/>
</dbReference>
<dbReference type="EMBL" id="JAWRVI010000034">
    <property type="protein sequence ID" value="KAK4087234.1"/>
    <property type="molecule type" value="Genomic_DNA"/>
</dbReference>
<sequence length="568" mass="60536">MGSCCSRYFDLALASGPPVNAVYYPSWKLYDGKPPSVVQAEVVTHVYYAFVGVHENGTLRSLDEYADFEAPIGDYEGCIDALGGLKKRNPSIKTLVSLGGAEASSEFPALAASEESRQELASSVRDFCDRHGLDGVDGEYNKSPHTLTHTLSLSLLHLHIVVMGFDWEHPQTPEQGRNFIKLLLALRSALPSTSAYLVTAALPTTTDVLDNVDLWEAARALDLLNLMAYDFTGDWTKLSGNQAQLWPPVGREQVAVARRDADLRLSGAGGVEHVWQSGVPTRKIVLGVPAYARYFPGAEGYGETFNTSRSDEIDYCDVLNGSSSSTFTVTSTSTSTSTKKKKKKKRKAEAKAGAGAAAVGVKAQVQVAVDAEAVAASFVDSLPGGRGFVSLDVPQTVAMKAGYAKCMGLGGLFYWHGAGDKTGNESLVGTGGMPSTTTFGKRRHRAQPSTLTVHDCQPPQHSPPTSQFPPIRHHPPVSFPPCLALVILVLRGGGGGGDGRAADPTGGLPASHSPRHSEMPPRQRLHYYSPSYTSSCSSSSSAGTPSRLLTARHPSSTSTDAYLTCTFL</sequence>
<dbReference type="InterPro" id="IPR050314">
    <property type="entry name" value="Glycosyl_Hydrlase_18"/>
</dbReference>
<dbReference type="Proteomes" id="UP001287286">
    <property type="component" value="Unassembled WGS sequence"/>
</dbReference>
<evidence type="ECO:0000313" key="4">
    <source>
        <dbReference type="EMBL" id="KAK4087234.1"/>
    </source>
</evidence>
<organism evidence="4 5">
    <name type="scientific">Purpureocillium lilacinum</name>
    <name type="common">Paecilomyces lilacinus</name>
    <dbReference type="NCBI Taxonomy" id="33203"/>
    <lineage>
        <taxon>Eukaryota</taxon>
        <taxon>Fungi</taxon>
        <taxon>Dikarya</taxon>
        <taxon>Ascomycota</taxon>
        <taxon>Pezizomycotina</taxon>
        <taxon>Sordariomycetes</taxon>
        <taxon>Hypocreomycetidae</taxon>
        <taxon>Hypocreales</taxon>
        <taxon>Ophiocordycipitaceae</taxon>
        <taxon>Purpureocillium</taxon>
    </lineage>
</organism>
<feature type="region of interest" description="Disordered" evidence="2">
    <location>
        <begin position="450"/>
        <end position="470"/>
    </location>
</feature>
<dbReference type="SMART" id="SM00636">
    <property type="entry name" value="Glyco_18"/>
    <property type="match status" value="1"/>
</dbReference>